<sequence>MSIDNSIWLGFGMFGFMPMIAAFIPLPAPLVAIVAFTGMAYSIITLLVLHHIKKIENQ</sequence>
<accession>A0A0D1K8D8</accession>
<keyword evidence="1" id="KW-0812">Transmembrane</keyword>
<keyword evidence="1" id="KW-1133">Transmembrane helix</keyword>
<dbReference type="Proteomes" id="UP000032287">
    <property type="component" value="Unassembled WGS sequence"/>
</dbReference>
<feature type="transmembrane region" description="Helical" evidence="1">
    <location>
        <begin position="30"/>
        <end position="49"/>
    </location>
</feature>
<proteinExistence type="predicted"/>
<dbReference type="AlphaFoldDB" id="A0A0D1K8D8"/>
<keyword evidence="3" id="KW-1185">Reference proteome</keyword>
<feature type="transmembrane region" description="Helical" evidence="1">
    <location>
        <begin position="7"/>
        <end position="24"/>
    </location>
</feature>
<reference evidence="2 3" key="1">
    <citation type="journal article" date="2015" name="Microbiology (Mosc.)">
        <title>Genomics of the Weissella cibaria species with an examination of its metabolic traits.</title>
        <authorList>
            <person name="Lynch K.M."/>
            <person name="Lucid A."/>
            <person name="Arendt E.K."/>
            <person name="Sleator R.D."/>
            <person name="Lucey B."/>
            <person name="Coffey A."/>
        </authorList>
    </citation>
    <scope>NUCLEOTIDE SEQUENCE [LARGE SCALE GENOMIC DNA]</scope>
    <source>
        <strain evidence="2 3">MG1</strain>
    </source>
</reference>
<evidence type="ECO:0000313" key="3">
    <source>
        <dbReference type="Proteomes" id="UP000032287"/>
    </source>
</evidence>
<organism evidence="2 3">
    <name type="scientific">Weissella cibaria</name>
    <dbReference type="NCBI Taxonomy" id="137591"/>
    <lineage>
        <taxon>Bacteria</taxon>
        <taxon>Bacillati</taxon>
        <taxon>Bacillota</taxon>
        <taxon>Bacilli</taxon>
        <taxon>Lactobacillales</taxon>
        <taxon>Lactobacillaceae</taxon>
        <taxon>Weissella</taxon>
    </lineage>
</organism>
<dbReference type="RefSeq" id="WP_160279528.1">
    <property type="nucleotide sequence ID" value="NZ_JALOCT010000016.1"/>
</dbReference>
<evidence type="ECO:0000256" key="1">
    <source>
        <dbReference type="SAM" id="Phobius"/>
    </source>
</evidence>
<name>A0A0D1K8D8_9LACO</name>
<dbReference type="EMBL" id="JWHU01000002">
    <property type="protein sequence ID" value="KIU22297.1"/>
    <property type="molecule type" value="Genomic_DNA"/>
</dbReference>
<comment type="caution">
    <text evidence="2">The sequence shown here is derived from an EMBL/GenBank/DDBJ whole genome shotgun (WGS) entry which is preliminary data.</text>
</comment>
<gene>
    <name evidence="2" type="ORF">QX99_00264</name>
</gene>
<evidence type="ECO:0000313" key="2">
    <source>
        <dbReference type="EMBL" id="KIU22297.1"/>
    </source>
</evidence>
<dbReference type="PATRIC" id="fig|137591.25.peg.261"/>
<keyword evidence="1" id="KW-0472">Membrane</keyword>
<protein>
    <submittedName>
        <fullName evidence="2">Uncharacterized protein</fullName>
    </submittedName>
</protein>